<evidence type="ECO:0000256" key="12">
    <source>
        <dbReference type="PIRNR" id="PIRNR006247"/>
    </source>
</evidence>
<keyword evidence="6 12" id="KW-0633">Potassium transport</keyword>
<accession>A0A432XRV8</accession>
<feature type="transmembrane region" description="Helical" evidence="14">
    <location>
        <begin position="37"/>
        <end position="58"/>
    </location>
</feature>
<feature type="binding site" evidence="13">
    <location>
        <position position="112"/>
    </location>
    <ligand>
        <name>K(+)</name>
        <dbReference type="ChEBI" id="CHEBI:29103"/>
    </ligand>
</feature>
<dbReference type="GO" id="GO:0005886">
    <property type="term" value="C:plasma membrane"/>
    <property type="evidence" value="ECO:0007669"/>
    <property type="project" value="UniProtKB-SubCell"/>
</dbReference>
<gene>
    <name evidence="15" type="ORF">CWE25_10965</name>
</gene>
<keyword evidence="3 12" id="KW-0813">Transport</keyword>
<keyword evidence="10 12" id="KW-0406">Ion transport</keyword>
<feature type="transmembrane region" description="Helical" evidence="14">
    <location>
        <begin position="233"/>
        <end position="255"/>
    </location>
</feature>
<evidence type="ECO:0000256" key="7">
    <source>
        <dbReference type="ARBA" id="ARBA00022692"/>
    </source>
</evidence>
<feature type="transmembrane region" description="Helical" evidence="14">
    <location>
        <begin position="328"/>
        <end position="348"/>
    </location>
</feature>
<feature type="binding site" evidence="13">
    <location>
        <position position="111"/>
    </location>
    <ligand>
        <name>K(+)</name>
        <dbReference type="ChEBI" id="CHEBI:29103"/>
    </ligand>
</feature>
<evidence type="ECO:0000256" key="6">
    <source>
        <dbReference type="ARBA" id="ARBA00022538"/>
    </source>
</evidence>
<evidence type="ECO:0000256" key="11">
    <source>
        <dbReference type="ARBA" id="ARBA00023136"/>
    </source>
</evidence>
<keyword evidence="7 14" id="KW-0812">Transmembrane</keyword>
<dbReference type="InterPro" id="IPR003445">
    <property type="entry name" value="Cat_transpt"/>
</dbReference>
<keyword evidence="9 14" id="KW-1133">Transmembrane helix</keyword>
<keyword evidence="16" id="KW-1185">Reference proteome</keyword>
<feature type="transmembrane region" description="Helical" evidence="14">
    <location>
        <begin position="9"/>
        <end position="31"/>
    </location>
</feature>
<reference evidence="16" key="1">
    <citation type="journal article" date="2018" name="Front. Microbiol.">
        <title>Genome-Based Analysis Reveals the Taxonomy and Diversity of the Family Idiomarinaceae.</title>
        <authorList>
            <person name="Liu Y."/>
            <person name="Lai Q."/>
            <person name="Shao Z."/>
        </authorList>
    </citation>
    <scope>NUCLEOTIDE SEQUENCE [LARGE SCALE GENOMIC DNA]</scope>
    <source>
        <strain evidence="16">F23</strain>
    </source>
</reference>
<dbReference type="PIRSF" id="PIRSF006247">
    <property type="entry name" value="TrkH"/>
    <property type="match status" value="1"/>
</dbReference>
<feature type="transmembrane region" description="Helical" evidence="14">
    <location>
        <begin position="456"/>
        <end position="477"/>
    </location>
</feature>
<sequence>MNIHATLRLLAWPFLWIGTIQLVFAVLSMLVFRDKTFTQFLDGSLICFSLSLLVYLRYRKVSMARLYYREALAFATMTWFFMGVLGALPIMFITGVSFTDSVFESVSAMTTTGATILTGLDHMPKSFLLYRQFLQWMGGLGIVIFVVAILPMLNVGGMRLLKAETPGPIKDDKIAPRVAKTSRYLWLVYLCLTLACALSYWLAGMSAFDAIAHSFSTVSTGGFSPYDASMGHFNSHTILGVADVFMALGAISFALHHKNFTVRSLKGYWQDEETRYFILAILTISAILTAMAVVNHTHPSFWVSVSQAVFHVISFMTSTGFGADDLSAWPAATAGFLIIASYLGGCAGSTAGGNKFIRNIITFRAIKHHMLQAIHPSAVIHVRYQHKVVRTPVLAAVTSFILLVGICSMMLTVLLMMTGLDFFSAFSAVSACINVLGPGFGEVSSNFIPVTDSGTWLLTFAMILGRLEYFTVLTLLLPKFWRD</sequence>
<dbReference type="RefSeq" id="WP_110575608.1">
    <property type="nucleotide sequence ID" value="NZ_PIPV01000010.1"/>
</dbReference>
<feature type="binding site" evidence="13">
    <location>
        <position position="221"/>
    </location>
    <ligand>
        <name>K(+)</name>
        <dbReference type="ChEBI" id="CHEBI:29103"/>
    </ligand>
</feature>
<protein>
    <recommendedName>
        <fullName evidence="12">Trk system potassium uptake protein</fullName>
    </recommendedName>
</protein>
<evidence type="ECO:0000256" key="1">
    <source>
        <dbReference type="ARBA" id="ARBA00004429"/>
    </source>
</evidence>
<keyword evidence="8 12" id="KW-0630">Potassium</keyword>
<feature type="binding site" evidence="13">
    <location>
        <position position="436"/>
    </location>
    <ligand>
        <name>K(+)</name>
        <dbReference type="ChEBI" id="CHEBI:29103"/>
    </ligand>
</feature>
<feature type="transmembrane region" description="Helical" evidence="14">
    <location>
        <begin position="393"/>
        <end position="417"/>
    </location>
</feature>
<evidence type="ECO:0000256" key="9">
    <source>
        <dbReference type="ARBA" id="ARBA00022989"/>
    </source>
</evidence>
<keyword evidence="13" id="KW-0479">Metal-binding</keyword>
<evidence type="ECO:0000256" key="14">
    <source>
        <dbReference type="SAM" id="Phobius"/>
    </source>
</evidence>
<evidence type="ECO:0000256" key="8">
    <source>
        <dbReference type="ARBA" id="ARBA00022958"/>
    </source>
</evidence>
<feature type="transmembrane region" description="Helical" evidence="14">
    <location>
        <begin position="70"/>
        <end position="93"/>
    </location>
</feature>
<evidence type="ECO:0000256" key="2">
    <source>
        <dbReference type="ARBA" id="ARBA00009137"/>
    </source>
</evidence>
<dbReference type="PANTHER" id="PTHR32024:SF2">
    <property type="entry name" value="TRK SYSTEM POTASSIUM UPTAKE PROTEIN TRKG-RELATED"/>
    <property type="match status" value="1"/>
</dbReference>
<dbReference type="Pfam" id="PF02386">
    <property type="entry name" value="TrkH"/>
    <property type="match status" value="1"/>
</dbReference>
<evidence type="ECO:0000256" key="3">
    <source>
        <dbReference type="ARBA" id="ARBA00022448"/>
    </source>
</evidence>
<keyword evidence="4 12" id="KW-1003">Cell membrane</keyword>
<feature type="binding site" evidence="13">
    <location>
        <position position="319"/>
    </location>
    <ligand>
        <name>K(+)</name>
        <dbReference type="ChEBI" id="CHEBI:29103"/>
    </ligand>
</feature>
<dbReference type="InterPro" id="IPR004772">
    <property type="entry name" value="TrkH"/>
</dbReference>
<keyword evidence="11 12" id="KW-0472">Membrane</keyword>
<dbReference type="Proteomes" id="UP000287330">
    <property type="component" value="Unassembled WGS sequence"/>
</dbReference>
<comment type="subcellular location">
    <subcellularLocation>
        <location evidence="1 12">Cell inner membrane</location>
        <topology evidence="1 12">Multi-pass membrane protein</topology>
    </subcellularLocation>
</comment>
<evidence type="ECO:0000256" key="10">
    <source>
        <dbReference type="ARBA" id="ARBA00023065"/>
    </source>
</evidence>
<evidence type="ECO:0000256" key="5">
    <source>
        <dbReference type="ARBA" id="ARBA00022519"/>
    </source>
</evidence>
<proteinExistence type="inferred from homology"/>
<dbReference type="GO" id="GO:0015379">
    <property type="term" value="F:potassium:chloride symporter activity"/>
    <property type="evidence" value="ECO:0007669"/>
    <property type="project" value="InterPro"/>
</dbReference>
<name>A0A432XRV8_9GAMM</name>
<organism evidence="15 16">
    <name type="scientific">Idiomarina fontislapidosi</name>
    <dbReference type="NCBI Taxonomy" id="263723"/>
    <lineage>
        <taxon>Bacteria</taxon>
        <taxon>Pseudomonadati</taxon>
        <taxon>Pseudomonadota</taxon>
        <taxon>Gammaproteobacteria</taxon>
        <taxon>Alteromonadales</taxon>
        <taxon>Idiomarinaceae</taxon>
        <taxon>Idiomarina</taxon>
    </lineage>
</organism>
<evidence type="ECO:0000313" key="16">
    <source>
        <dbReference type="Proteomes" id="UP000287330"/>
    </source>
</evidence>
<evidence type="ECO:0000313" key="15">
    <source>
        <dbReference type="EMBL" id="RUO51447.1"/>
    </source>
</evidence>
<dbReference type="GO" id="GO:0046872">
    <property type="term" value="F:metal ion binding"/>
    <property type="evidence" value="ECO:0007669"/>
    <property type="project" value="UniProtKB-KW"/>
</dbReference>
<comment type="similarity">
    <text evidence="2 12">Belongs to the TrkH potassium transport family.</text>
</comment>
<dbReference type="AlphaFoldDB" id="A0A432XRV8"/>
<feature type="transmembrane region" description="Helical" evidence="14">
    <location>
        <begin position="276"/>
        <end position="294"/>
    </location>
</feature>
<dbReference type="OrthoDB" id="9810952at2"/>
<comment type="function">
    <text evidence="12">Low-affinity potassium transport system. Interacts with Trk system potassium uptake protein TrkA.</text>
</comment>
<keyword evidence="5 12" id="KW-0997">Cell inner membrane</keyword>
<feature type="transmembrane region" description="Helical" evidence="14">
    <location>
        <begin position="184"/>
        <end position="203"/>
    </location>
</feature>
<comment type="caution">
    <text evidence="15">The sequence shown here is derived from an EMBL/GenBank/DDBJ whole genome shotgun (WGS) entry which is preliminary data.</text>
</comment>
<feature type="transmembrane region" description="Helical" evidence="14">
    <location>
        <begin position="133"/>
        <end position="153"/>
    </location>
</feature>
<dbReference type="PANTHER" id="PTHR32024">
    <property type="entry name" value="TRK SYSTEM POTASSIUM UPTAKE PROTEIN TRKG-RELATED"/>
    <property type="match status" value="1"/>
</dbReference>
<dbReference type="EMBL" id="PIPV01000010">
    <property type="protein sequence ID" value="RUO51447.1"/>
    <property type="molecule type" value="Genomic_DNA"/>
</dbReference>
<evidence type="ECO:0000256" key="13">
    <source>
        <dbReference type="PIRSR" id="PIRSR006247-1"/>
    </source>
</evidence>
<evidence type="ECO:0000256" key="4">
    <source>
        <dbReference type="ARBA" id="ARBA00022475"/>
    </source>
</evidence>